<keyword evidence="2" id="KW-1133">Transmembrane helix</keyword>
<keyword evidence="4" id="KW-1185">Reference proteome</keyword>
<comment type="caution">
    <text evidence="3">The sequence shown here is derived from an EMBL/GenBank/DDBJ whole genome shotgun (WGS) entry which is preliminary data.</text>
</comment>
<evidence type="ECO:0000256" key="2">
    <source>
        <dbReference type="SAM" id="Phobius"/>
    </source>
</evidence>
<reference evidence="4" key="1">
    <citation type="journal article" date="2014" name="Genome Announc.">
        <title>Genome sequence and annotation of Acremonium chrysogenum, producer of the beta-lactam antibiotic cephalosporin C.</title>
        <authorList>
            <person name="Terfehr D."/>
            <person name="Dahlmann T.A."/>
            <person name="Specht T."/>
            <person name="Zadra I."/>
            <person name="Kuernsteiner H."/>
            <person name="Kueck U."/>
        </authorList>
    </citation>
    <scope>NUCLEOTIDE SEQUENCE [LARGE SCALE GENOMIC DNA]</scope>
    <source>
        <strain evidence="4">ATCC 11550 / CBS 779.69 / DSM 880 / IAM 14645 / JCM 23072 / IMI 49137</strain>
    </source>
</reference>
<sequence>MGPFRQFRRSASLGNMSTSPELTDASAGCKKRPMTSNGTTTVPDGEFGTETSKEEGSQPQSPDQAVIARRVSSKDMVTLSPASDIDWRLAHQGANLIGIAADENAEGDEAFQRKAYLDGLDYLLRSLPPDLDVSESEQIKAALKTKLARGDGPRSMSGASTPDLETARPKSPLHRLVQLYVLYVIIMIRFILPYVVVVFKAAASVERKYKLSEAIIGHGLSCFNSLGRYCARVTQIFLTANGGKVGRRVSSSFEWTVEEVTRGISDGVGQGLVDTRWTMDARETRVAGYW</sequence>
<keyword evidence="2" id="KW-0472">Membrane</keyword>
<organism evidence="3 4">
    <name type="scientific">Hapsidospora chrysogenum (strain ATCC 11550 / CBS 779.69 / DSM 880 / IAM 14645 / JCM 23072 / IMI 49137)</name>
    <name type="common">Acremonium chrysogenum</name>
    <dbReference type="NCBI Taxonomy" id="857340"/>
    <lineage>
        <taxon>Eukaryota</taxon>
        <taxon>Fungi</taxon>
        <taxon>Dikarya</taxon>
        <taxon>Ascomycota</taxon>
        <taxon>Pezizomycotina</taxon>
        <taxon>Sordariomycetes</taxon>
        <taxon>Hypocreomycetidae</taxon>
        <taxon>Hypocreales</taxon>
        <taxon>Bionectriaceae</taxon>
        <taxon>Hapsidospora</taxon>
    </lineage>
</organism>
<evidence type="ECO:0000313" key="3">
    <source>
        <dbReference type="EMBL" id="KFH47752.1"/>
    </source>
</evidence>
<evidence type="ECO:0000313" key="4">
    <source>
        <dbReference type="Proteomes" id="UP000029964"/>
    </source>
</evidence>
<dbReference type="Proteomes" id="UP000029964">
    <property type="component" value="Unassembled WGS sequence"/>
</dbReference>
<dbReference type="OrthoDB" id="5220781at2759"/>
<feature type="region of interest" description="Disordered" evidence="1">
    <location>
        <begin position="147"/>
        <end position="167"/>
    </location>
</feature>
<feature type="transmembrane region" description="Helical" evidence="2">
    <location>
        <begin position="180"/>
        <end position="202"/>
    </location>
</feature>
<keyword evidence="2" id="KW-0812">Transmembrane</keyword>
<protein>
    <submittedName>
        <fullName evidence="3">Uncharacterized protein</fullName>
    </submittedName>
</protein>
<feature type="region of interest" description="Disordered" evidence="1">
    <location>
        <begin position="1"/>
        <end position="65"/>
    </location>
</feature>
<name>A0A086TEH0_HAPC1</name>
<evidence type="ECO:0000256" key="1">
    <source>
        <dbReference type="SAM" id="MobiDB-lite"/>
    </source>
</evidence>
<dbReference type="EMBL" id="JPKY01000007">
    <property type="protein sequence ID" value="KFH47752.1"/>
    <property type="molecule type" value="Genomic_DNA"/>
</dbReference>
<gene>
    <name evidence="3" type="ORF">ACRE_014030</name>
</gene>
<proteinExistence type="predicted"/>
<feature type="compositionally biased region" description="Polar residues" evidence="1">
    <location>
        <begin position="12"/>
        <end position="21"/>
    </location>
</feature>
<dbReference type="AlphaFoldDB" id="A0A086TEH0"/>
<accession>A0A086TEH0</accession>
<dbReference type="HOGENOM" id="CLU_071891_0_0_1"/>